<evidence type="ECO:0000313" key="1">
    <source>
        <dbReference type="EMBL" id="PVH96135.1"/>
    </source>
</evidence>
<reference evidence="1 2" key="1">
    <citation type="journal article" date="2018" name="Sci. Rep.">
        <title>Comparative genomics provides insights into the lifestyle and reveals functional heterogeneity of dark septate endophytic fungi.</title>
        <authorList>
            <person name="Knapp D.G."/>
            <person name="Nemeth J.B."/>
            <person name="Barry K."/>
            <person name="Hainaut M."/>
            <person name="Henrissat B."/>
            <person name="Johnson J."/>
            <person name="Kuo A."/>
            <person name="Lim J.H.P."/>
            <person name="Lipzen A."/>
            <person name="Nolan M."/>
            <person name="Ohm R.A."/>
            <person name="Tamas L."/>
            <person name="Grigoriev I.V."/>
            <person name="Spatafora J.W."/>
            <person name="Nagy L.G."/>
            <person name="Kovacs G.M."/>
        </authorList>
    </citation>
    <scope>NUCLEOTIDE SEQUENCE [LARGE SCALE GENOMIC DNA]</scope>
    <source>
        <strain evidence="1 2">DSE2036</strain>
    </source>
</reference>
<dbReference type="PANTHER" id="PTHR47685:SF1">
    <property type="entry name" value="MAGNESIUM TRANSPORT PROTEIN CORA"/>
    <property type="match status" value="1"/>
</dbReference>
<dbReference type="InterPro" id="IPR050829">
    <property type="entry name" value="CorA_MIT"/>
</dbReference>
<dbReference type="OrthoDB" id="341259at2759"/>
<sequence length="389" mass="43547">MAAEKLQAAFHGHLSCAGKSISVVYLNTAHNTASTSEHEPSQLRLHPRRTLDHYSFLVDTTVRDADQSTSKGTGNNGQEGGSIAEDDSRLIIIDQLWCWVLDEKLEFCDFYESILKSVDGCTTVWELQSLIAQKAPTHIFNEKNRDFTDLIEIYSWMTGKEAASQKTYFQEFYQAHSRGNSTSTFLGDLCGLTPVLKVADLMDELKMIRHLVDNQREVLKFLISGLRKLNPSRDQPHAERSSSVKIATISCSDQAIFALSVQNYQCNIGVSGAPRDHVVSADEILVLLLTEIENMKDDVVYTQKMLLNLLDLKQKTASLEEARSTTQQGRAVMLFTIVIVILNVSEITGDDKNPSTWDLRRIGRILLRSATKIFVTVTHIIAISQVAPR</sequence>
<evidence type="ECO:0000313" key="2">
    <source>
        <dbReference type="Proteomes" id="UP000244855"/>
    </source>
</evidence>
<keyword evidence="2" id="KW-1185">Reference proteome</keyword>
<proteinExistence type="predicted"/>
<dbReference type="STRING" id="97972.A0A2V1DDQ0"/>
<gene>
    <name evidence="1" type="ORF">DM02DRAFT_632249</name>
</gene>
<organism evidence="1 2">
    <name type="scientific">Periconia macrospinosa</name>
    <dbReference type="NCBI Taxonomy" id="97972"/>
    <lineage>
        <taxon>Eukaryota</taxon>
        <taxon>Fungi</taxon>
        <taxon>Dikarya</taxon>
        <taxon>Ascomycota</taxon>
        <taxon>Pezizomycotina</taxon>
        <taxon>Dothideomycetes</taxon>
        <taxon>Pleosporomycetidae</taxon>
        <taxon>Pleosporales</taxon>
        <taxon>Massarineae</taxon>
        <taxon>Periconiaceae</taxon>
        <taxon>Periconia</taxon>
    </lineage>
</organism>
<dbReference type="Proteomes" id="UP000244855">
    <property type="component" value="Unassembled WGS sequence"/>
</dbReference>
<protein>
    <submittedName>
        <fullName evidence="1">Uncharacterized protein</fullName>
    </submittedName>
</protein>
<dbReference type="AlphaFoldDB" id="A0A2V1DDQ0"/>
<name>A0A2V1DDQ0_9PLEO</name>
<accession>A0A2V1DDQ0</accession>
<dbReference type="PANTHER" id="PTHR47685">
    <property type="entry name" value="MAGNESIUM TRANSPORT PROTEIN CORA"/>
    <property type="match status" value="1"/>
</dbReference>
<dbReference type="EMBL" id="KZ805473">
    <property type="protein sequence ID" value="PVH96135.1"/>
    <property type="molecule type" value="Genomic_DNA"/>
</dbReference>